<dbReference type="InterPro" id="IPR006328">
    <property type="entry name" value="2-HAD"/>
</dbReference>
<dbReference type="RefSeq" id="XP_031002067.1">
    <property type="nucleotide sequence ID" value="XM_031153175.1"/>
</dbReference>
<dbReference type="Proteomes" id="UP000431533">
    <property type="component" value="Unassembled WGS sequence"/>
</dbReference>
<reference evidence="3 4" key="1">
    <citation type="submission" date="2018-05" db="EMBL/GenBank/DDBJ databases">
        <title>Genome sequencing and assembly of the regulated plant pathogen Lachnellula willkommii and related sister species for the development of diagnostic species identification markers.</title>
        <authorList>
            <person name="Giroux E."/>
            <person name="Bilodeau G."/>
        </authorList>
    </citation>
    <scope>NUCLEOTIDE SEQUENCE [LARGE SCALE GENOMIC DNA]</scope>
    <source>
        <strain evidence="3 4">CBS 185.66</strain>
    </source>
</reference>
<dbReference type="NCBIfam" id="TIGR01428">
    <property type="entry name" value="HAD_type_II"/>
    <property type="match status" value="1"/>
</dbReference>
<dbReference type="InterPro" id="IPR036412">
    <property type="entry name" value="HAD-like_sf"/>
</dbReference>
<dbReference type="InterPro" id="IPR006439">
    <property type="entry name" value="HAD-SF_hydro_IA"/>
</dbReference>
<dbReference type="NCBIfam" id="TIGR01493">
    <property type="entry name" value="HAD-SF-IA-v2"/>
    <property type="match status" value="1"/>
</dbReference>
<dbReference type="EMBL" id="QGMH01000190">
    <property type="protein sequence ID" value="TVY23279.1"/>
    <property type="molecule type" value="Genomic_DNA"/>
</dbReference>
<accession>A0A8H8QV23</accession>
<dbReference type="GO" id="GO:0019120">
    <property type="term" value="F:hydrolase activity, acting on acid halide bonds, in C-halide compounds"/>
    <property type="evidence" value="ECO:0007669"/>
    <property type="project" value="InterPro"/>
</dbReference>
<organism evidence="3 4">
    <name type="scientific">Lachnellula hyalina</name>
    <dbReference type="NCBI Taxonomy" id="1316788"/>
    <lineage>
        <taxon>Eukaryota</taxon>
        <taxon>Fungi</taxon>
        <taxon>Dikarya</taxon>
        <taxon>Ascomycota</taxon>
        <taxon>Pezizomycotina</taxon>
        <taxon>Leotiomycetes</taxon>
        <taxon>Helotiales</taxon>
        <taxon>Lachnaceae</taxon>
        <taxon>Lachnellula</taxon>
    </lineage>
</organism>
<protein>
    <submittedName>
        <fullName evidence="3">(S)-2-haloacid dehalogenase 4A</fullName>
    </submittedName>
</protein>
<keyword evidence="4" id="KW-1185">Reference proteome</keyword>
<dbReference type="GeneID" id="41988453"/>
<dbReference type="SFLD" id="SFLDS00003">
    <property type="entry name" value="Haloacid_Dehalogenase"/>
    <property type="match status" value="1"/>
</dbReference>
<name>A0A8H8QV23_9HELO</name>
<dbReference type="InterPro" id="IPR023198">
    <property type="entry name" value="PGP-like_dom2"/>
</dbReference>
<comment type="caution">
    <text evidence="3">The sequence shown here is derived from an EMBL/GenBank/DDBJ whole genome shotgun (WGS) entry which is preliminary data.</text>
</comment>
<keyword evidence="2" id="KW-0378">Hydrolase</keyword>
<dbReference type="OrthoDB" id="2363873at2759"/>
<evidence type="ECO:0000256" key="1">
    <source>
        <dbReference type="ARBA" id="ARBA00008106"/>
    </source>
</evidence>
<evidence type="ECO:0000313" key="3">
    <source>
        <dbReference type="EMBL" id="TVY23279.1"/>
    </source>
</evidence>
<dbReference type="PANTHER" id="PTHR43316">
    <property type="entry name" value="HYDROLASE, HALOACID DELAHOGENASE-RELATED"/>
    <property type="match status" value="1"/>
</dbReference>
<dbReference type="PRINTS" id="PR00413">
    <property type="entry name" value="HADHALOGNASE"/>
</dbReference>
<evidence type="ECO:0000313" key="4">
    <source>
        <dbReference type="Proteomes" id="UP000431533"/>
    </source>
</evidence>
<dbReference type="GO" id="GO:0016791">
    <property type="term" value="F:phosphatase activity"/>
    <property type="evidence" value="ECO:0007669"/>
    <property type="project" value="UniProtKB-ARBA"/>
</dbReference>
<proteinExistence type="inferred from homology"/>
<dbReference type="SUPFAM" id="SSF56784">
    <property type="entry name" value="HAD-like"/>
    <property type="match status" value="1"/>
</dbReference>
<dbReference type="SFLD" id="SFLDG01129">
    <property type="entry name" value="C1.5:_HAD__Beta-PGM__Phosphata"/>
    <property type="match status" value="1"/>
</dbReference>
<dbReference type="AlphaFoldDB" id="A0A8H8QV23"/>
<dbReference type="Pfam" id="PF00702">
    <property type="entry name" value="Hydrolase"/>
    <property type="match status" value="1"/>
</dbReference>
<dbReference type="InterPro" id="IPR051540">
    <property type="entry name" value="S-2-haloacid_dehalogenase"/>
</dbReference>
<dbReference type="Gene3D" id="3.40.50.1000">
    <property type="entry name" value="HAD superfamily/HAD-like"/>
    <property type="match status" value="1"/>
</dbReference>
<evidence type="ECO:0000256" key="2">
    <source>
        <dbReference type="ARBA" id="ARBA00022801"/>
    </source>
</evidence>
<dbReference type="InterPro" id="IPR023214">
    <property type="entry name" value="HAD_sf"/>
</dbReference>
<dbReference type="Gene3D" id="1.10.150.240">
    <property type="entry name" value="Putative phosphatase, domain 2"/>
    <property type="match status" value="1"/>
</dbReference>
<dbReference type="PANTHER" id="PTHR43316:SF3">
    <property type="entry name" value="HALOACID DEHALOGENASE, TYPE II (AFU_ORTHOLOGUE AFUA_2G07750)-RELATED"/>
    <property type="match status" value="1"/>
</dbReference>
<comment type="similarity">
    <text evidence="1">Belongs to the HAD-like hydrolase superfamily. S-2-haloalkanoic acid dehalogenase family.</text>
</comment>
<sequence length="251" mass="28292">MSTTHPRPKALFFDFMGTCLDWHTSIVSGFSTTNSPSPIRGPAASEIAMAWRLGYFAARRARSDAGLAVEDIDITHRRVLDQLLEERGFGYESWSEGARREMVARWHEQKAWPDVAPALERLRGKFDLVVHANGTTRLQIDLVKSSHLNFDAVLSSELLEVAKPEPEMYEKGMRLLKLKPEECMTVAAHYYDVVGAKNVGMQTAYIRRDTEDPEEDMEEVEREIDHFFDGTGGGVEVGLSKLADFLLSLEN</sequence>
<gene>
    <name evidence="3" type="primary">hdl_2</name>
    <name evidence="3" type="ORF">LHYA1_G008255</name>
</gene>